<feature type="transmembrane region" description="Helical" evidence="1">
    <location>
        <begin position="6"/>
        <end position="28"/>
    </location>
</feature>
<dbReference type="Proteomes" id="UP001597519">
    <property type="component" value="Unassembled WGS sequence"/>
</dbReference>
<proteinExistence type="predicted"/>
<gene>
    <name evidence="2" type="ORF">ACFSX4_09115</name>
</gene>
<accession>A0ABW5WZ94</accession>
<evidence type="ECO:0000313" key="3">
    <source>
        <dbReference type="Proteomes" id="UP001597519"/>
    </source>
</evidence>
<keyword evidence="1" id="KW-1133">Transmembrane helix</keyword>
<keyword evidence="1" id="KW-0472">Membrane</keyword>
<evidence type="ECO:0000313" key="2">
    <source>
        <dbReference type="EMBL" id="MFD2830621.1"/>
    </source>
</evidence>
<evidence type="ECO:0000256" key="1">
    <source>
        <dbReference type="SAM" id="Phobius"/>
    </source>
</evidence>
<keyword evidence="1" id="KW-0812">Transmembrane</keyword>
<dbReference type="EMBL" id="JBHUOQ010000003">
    <property type="protein sequence ID" value="MFD2830621.1"/>
    <property type="molecule type" value="Genomic_DNA"/>
</dbReference>
<sequence length="172" mass="19072">MELLLGILALGIIVVIFVFLLGIIKWLLQGYFLYRVADMKNLDMPVLSFIPFGTFYVAGQDYNGNIFEKGRFNPRTLGAVFVIVGIILYFSGLSIGDIALSYVLMESVAFIGIFKAYTKNTAAAVLLALLNVITVGIAAIIILFLYSRKLVQEDTEPVIYENPVREESSSDK</sequence>
<feature type="transmembrane region" description="Helical" evidence="1">
    <location>
        <begin position="125"/>
        <end position="146"/>
    </location>
</feature>
<feature type="transmembrane region" description="Helical" evidence="1">
    <location>
        <begin position="40"/>
        <end position="59"/>
    </location>
</feature>
<name>A0ABW5WZ94_9STAP</name>
<keyword evidence="3" id="KW-1185">Reference proteome</keyword>
<protein>
    <submittedName>
        <fullName evidence="2">Uncharacterized protein</fullName>
    </submittedName>
</protein>
<comment type="caution">
    <text evidence="2">The sequence shown here is derived from an EMBL/GenBank/DDBJ whole genome shotgun (WGS) entry which is preliminary data.</text>
</comment>
<dbReference type="RefSeq" id="WP_377773828.1">
    <property type="nucleotide sequence ID" value="NZ_JBHUOQ010000003.1"/>
</dbReference>
<feature type="transmembrane region" description="Helical" evidence="1">
    <location>
        <begin position="79"/>
        <end position="104"/>
    </location>
</feature>
<organism evidence="2 3">
    <name type="scientific">Corticicoccus populi</name>
    <dbReference type="NCBI Taxonomy" id="1812821"/>
    <lineage>
        <taxon>Bacteria</taxon>
        <taxon>Bacillati</taxon>
        <taxon>Bacillota</taxon>
        <taxon>Bacilli</taxon>
        <taxon>Bacillales</taxon>
        <taxon>Staphylococcaceae</taxon>
        <taxon>Corticicoccus</taxon>
    </lineage>
</organism>
<reference evidence="3" key="1">
    <citation type="journal article" date="2019" name="Int. J. Syst. Evol. Microbiol.">
        <title>The Global Catalogue of Microorganisms (GCM) 10K type strain sequencing project: providing services to taxonomists for standard genome sequencing and annotation.</title>
        <authorList>
            <consortium name="The Broad Institute Genomics Platform"/>
            <consortium name="The Broad Institute Genome Sequencing Center for Infectious Disease"/>
            <person name="Wu L."/>
            <person name="Ma J."/>
        </authorList>
    </citation>
    <scope>NUCLEOTIDE SEQUENCE [LARGE SCALE GENOMIC DNA]</scope>
    <source>
        <strain evidence="3">KCTC 33575</strain>
    </source>
</reference>